<feature type="transmembrane region" description="Helical" evidence="8">
    <location>
        <begin position="493"/>
        <end position="516"/>
    </location>
</feature>
<keyword evidence="4 8" id="KW-1133">Transmembrane helix</keyword>
<dbReference type="PANTHER" id="PTHR24186">
    <property type="entry name" value="PROTEIN PHOSPHATASE 1 REGULATORY SUBUNIT"/>
    <property type="match status" value="1"/>
</dbReference>
<feature type="transmembrane region" description="Helical" evidence="8">
    <location>
        <begin position="565"/>
        <end position="582"/>
    </location>
</feature>
<evidence type="ECO:0000256" key="8">
    <source>
        <dbReference type="SAM" id="Phobius"/>
    </source>
</evidence>
<evidence type="ECO:0000256" key="3">
    <source>
        <dbReference type="ARBA" id="ARBA00022737"/>
    </source>
</evidence>
<keyword evidence="5 7" id="KW-0040">ANK repeat</keyword>
<feature type="transmembrane region" description="Helical" evidence="8">
    <location>
        <begin position="536"/>
        <end position="558"/>
    </location>
</feature>
<gene>
    <name evidence="10" type="ORF">LUZ63_019629</name>
</gene>
<dbReference type="AlphaFoldDB" id="A0A9Q0C6N2"/>
<dbReference type="GO" id="GO:0005886">
    <property type="term" value="C:plasma membrane"/>
    <property type="evidence" value="ECO:0007669"/>
    <property type="project" value="TreeGrafter"/>
</dbReference>
<feature type="transmembrane region" description="Helical" evidence="8">
    <location>
        <begin position="627"/>
        <end position="647"/>
    </location>
</feature>
<evidence type="ECO:0000256" key="7">
    <source>
        <dbReference type="PROSITE-ProRule" id="PRU00023"/>
    </source>
</evidence>
<evidence type="ECO:0000256" key="4">
    <source>
        <dbReference type="ARBA" id="ARBA00022989"/>
    </source>
</evidence>
<evidence type="ECO:0000256" key="6">
    <source>
        <dbReference type="ARBA" id="ARBA00023136"/>
    </source>
</evidence>
<dbReference type="InterPro" id="IPR036770">
    <property type="entry name" value="Ankyrin_rpt-contain_sf"/>
</dbReference>
<feature type="transmembrane region" description="Helical" evidence="8">
    <location>
        <begin position="454"/>
        <end position="472"/>
    </location>
</feature>
<dbReference type="PROSITE" id="PS50088">
    <property type="entry name" value="ANK_REPEAT"/>
    <property type="match status" value="2"/>
</dbReference>
<evidence type="ECO:0000313" key="10">
    <source>
        <dbReference type="EMBL" id="KAJ1688239.1"/>
    </source>
</evidence>
<keyword evidence="6 8" id="KW-0472">Membrane</keyword>
<dbReference type="Pfam" id="PF13962">
    <property type="entry name" value="PGG"/>
    <property type="match status" value="1"/>
</dbReference>
<dbReference type="OrthoDB" id="10040922at2759"/>
<proteinExistence type="predicted"/>
<dbReference type="InterPro" id="IPR026961">
    <property type="entry name" value="PGG_dom"/>
</dbReference>
<dbReference type="PROSITE" id="PS50297">
    <property type="entry name" value="ANK_REP_REGION"/>
    <property type="match status" value="2"/>
</dbReference>
<keyword evidence="2 8" id="KW-0812">Transmembrane</keyword>
<evidence type="ECO:0000313" key="11">
    <source>
        <dbReference type="Proteomes" id="UP001151287"/>
    </source>
</evidence>
<feature type="domain" description="PGG" evidence="9">
    <location>
        <begin position="445"/>
        <end position="558"/>
    </location>
</feature>
<evidence type="ECO:0000259" key="9">
    <source>
        <dbReference type="Pfam" id="PF13962"/>
    </source>
</evidence>
<dbReference type="Proteomes" id="UP001151287">
    <property type="component" value="Unassembled WGS sequence"/>
</dbReference>
<sequence>MELSHRRILMDPDIVIAVKQGDESCFARLVGLEEDEKEITIDAPNQCIARNEADFFLGVTYTGNSLLHLAASSNFLDLVEKIWRKERSLSAARNKMLDTPLHLAARNGNHDMISRLIGFSDEMGADVMKEVLRARNKNGETALHEAARHNCAIVAHLLITADLGLATVVDHQGISPFYLATQLGYVDVVRELVQSSIGTEVPRAYYAGRDGQTVLHAAVLRSKEMTEELLKWKPLLARMPDNSGSTPLHFAASYGYDKIVHVLLKCDYSLSYLCDLCGFFPVHVAAKMGHVQVIGEILKRCPDSDELLDNKERNFLHAAAQEGQYNVVRLVCHTISKHKEMKNAQDNDGNTPLHLAINSGHEMIVERLMRDKEVSLNISNKKGSTPRDQSELGTFKDDGLTPNFQQVNFWINMSMRLLGAYCGSRRCDQLIDDNKSRKDPEKENEKLTSTIQTIGLGSVLIATATFAAAFSMPGGYRADDHHKAGSPTLADKYAFKAFLILDTMAFIFAFHSTMLLMFRGVTSSKPHLKKGFVSAALWYIILASRCTILSFAFAIYVVLSPINKVLGILAILGAILCQYDLIGRDFNLASGVITQRRGWKQVRQNKLPEATLRWSWTTFFGYERSKFLYWLEMVFPLLCAGVGPLIIDQAWIICRSLIIFTAPSI</sequence>
<dbReference type="EMBL" id="JAMQYH010000005">
    <property type="protein sequence ID" value="KAJ1688239.1"/>
    <property type="molecule type" value="Genomic_DNA"/>
</dbReference>
<keyword evidence="3" id="KW-0677">Repeat</keyword>
<dbReference type="SMART" id="SM00248">
    <property type="entry name" value="ANK"/>
    <property type="match status" value="9"/>
</dbReference>
<evidence type="ECO:0000256" key="1">
    <source>
        <dbReference type="ARBA" id="ARBA00004141"/>
    </source>
</evidence>
<organism evidence="10 11">
    <name type="scientific">Rhynchospora breviuscula</name>
    <dbReference type="NCBI Taxonomy" id="2022672"/>
    <lineage>
        <taxon>Eukaryota</taxon>
        <taxon>Viridiplantae</taxon>
        <taxon>Streptophyta</taxon>
        <taxon>Embryophyta</taxon>
        <taxon>Tracheophyta</taxon>
        <taxon>Spermatophyta</taxon>
        <taxon>Magnoliopsida</taxon>
        <taxon>Liliopsida</taxon>
        <taxon>Poales</taxon>
        <taxon>Cyperaceae</taxon>
        <taxon>Cyperoideae</taxon>
        <taxon>Rhynchosporeae</taxon>
        <taxon>Rhynchospora</taxon>
    </lineage>
</organism>
<keyword evidence="11" id="KW-1185">Reference proteome</keyword>
<reference evidence="10" key="1">
    <citation type="journal article" date="2022" name="Cell">
        <title>Repeat-based holocentromeres influence genome architecture and karyotype evolution.</title>
        <authorList>
            <person name="Hofstatter P.G."/>
            <person name="Thangavel G."/>
            <person name="Lux T."/>
            <person name="Neumann P."/>
            <person name="Vondrak T."/>
            <person name="Novak P."/>
            <person name="Zhang M."/>
            <person name="Costa L."/>
            <person name="Castellani M."/>
            <person name="Scott A."/>
            <person name="Toegelov H."/>
            <person name="Fuchs J."/>
            <person name="Mata-Sucre Y."/>
            <person name="Dias Y."/>
            <person name="Vanzela A.L.L."/>
            <person name="Huettel B."/>
            <person name="Almeida C.C.S."/>
            <person name="Simkova H."/>
            <person name="Souza G."/>
            <person name="Pedrosa-Harand A."/>
            <person name="Macas J."/>
            <person name="Mayer K.F.X."/>
            <person name="Houben A."/>
            <person name="Marques A."/>
        </authorList>
    </citation>
    <scope>NUCLEOTIDE SEQUENCE</scope>
    <source>
        <strain evidence="10">RhyBre1mFocal</strain>
    </source>
</reference>
<accession>A0A9Q0C6N2</accession>
<protein>
    <recommendedName>
        <fullName evidence="9">PGG domain-containing protein</fullName>
    </recommendedName>
</protein>
<dbReference type="Gene3D" id="1.25.40.20">
    <property type="entry name" value="Ankyrin repeat-containing domain"/>
    <property type="match status" value="2"/>
</dbReference>
<dbReference type="InterPro" id="IPR002110">
    <property type="entry name" value="Ankyrin_rpt"/>
</dbReference>
<name>A0A9Q0C6N2_9POAL</name>
<comment type="subcellular location">
    <subcellularLocation>
        <location evidence="1">Membrane</location>
        <topology evidence="1">Multi-pass membrane protein</topology>
    </subcellularLocation>
</comment>
<feature type="repeat" description="ANK" evidence="7">
    <location>
        <begin position="348"/>
        <end position="381"/>
    </location>
</feature>
<comment type="caution">
    <text evidence="10">The sequence shown here is derived from an EMBL/GenBank/DDBJ whole genome shotgun (WGS) entry which is preliminary data.</text>
</comment>
<feature type="repeat" description="ANK" evidence="7">
    <location>
        <begin position="243"/>
        <end position="265"/>
    </location>
</feature>
<evidence type="ECO:0000256" key="5">
    <source>
        <dbReference type="ARBA" id="ARBA00023043"/>
    </source>
</evidence>
<evidence type="ECO:0000256" key="2">
    <source>
        <dbReference type="ARBA" id="ARBA00022692"/>
    </source>
</evidence>
<dbReference type="Pfam" id="PF00023">
    <property type="entry name" value="Ank"/>
    <property type="match status" value="1"/>
</dbReference>
<dbReference type="PANTHER" id="PTHR24186:SF50">
    <property type="entry name" value="ANKYRIN REPEAT-CONTAINING PROTEIN ITN1-LIKE ISOFORM X1"/>
    <property type="match status" value="1"/>
</dbReference>
<dbReference type="SUPFAM" id="SSF48403">
    <property type="entry name" value="Ankyrin repeat"/>
    <property type="match status" value="1"/>
</dbReference>
<dbReference type="Pfam" id="PF12796">
    <property type="entry name" value="Ank_2"/>
    <property type="match status" value="4"/>
</dbReference>